<dbReference type="AlphaFoldDB" id="A0A2M7U1C2"/>
<keyword evidence="7 8" id="KW-0413">Isomerase</keyword>
<comment type="function">
    <text evidence="8">Catalyzes the interconversion of 2-phosphoglycerate and 3-phosphoglycerate.</text>
</comment>
<dbReference type="GO" id="GO:0030145">
    <property type="term" value="F:manganese ion binding"/>
    <property type="evidence" value="ECO:0007669"/>
    <property type="project" value="UniProtKB-UniRule"/>
</dbReference>
<dbReference type="SUPFAM" id="SSF53649">
    <property type="entry name" value="Alkaline phosphatase-like"/>
    <property type="match status" value="1"/>
</dbReference>
<dbReference type="HAMAP" id="MF_01038">
    <property type="entry name" value="GpmI"/>
    <property type="match status" value="1"/>
</dbReference>
<evidence type="ECO:0000256" key="3">
    <source>
        <dbReference type="ARBA" id="ARBA00008819"/>
    </source>
</evidence>
<name>A0A2M7U1C2_9BACT</name>
<reference evidence="16" key="1">
    <citation type="submission" date="2017-09" db="EMBL/GenBank/DDBJ databases">
        <title>Depth-based differentiation of microbial function through sediment-hosted aquifers and enrichment of novel symbionts in the deep terrestrial subsurface.</title>
        <authorList>
            <person name="Probst A.J."/>
            <person name="Ladd B."/>
            <person name="Jarett J.K."/>
            <person name="Geller-Mcgrath D.E."/>
            <person name="Sieber C.M.K."/>
            <person name="Emerson J.B."/>
            <person name="Anantharaman K."/>
            <person name="Thomas B.C."/>
            <person name="Malmstrom R."/>
            <person name="Stieglmeier M."/>
            <person name="Klingl A."/>
            <person name="Woyke T."/>
            <person name="Ryan C.M."/>
            <person name="Banfield J.F."/>
        </authorList>
    </citation>
    <scope>NUCLEOTIDE SEQUENCE [LARGE SCALE GENOMIC DNA]</scope>
</reference>
<feature type="binding site" evidence="8 11">
    <location>
        <begin position="259"/>
        <end position="262"/>
    </location>
    <ligand>
        <name>substrate</name>
    </ligand>
</feature>
<feature type="binding site" evidence="8 11">
    <location>
        <position position="192"/>
    </location>
    <ligand>
        <name>substrate</name>
    </ligand>
</feature>
<evidence type="ECO:0000256" key="11">
    <source>
        <dbReference type="PIRSR" id="PIRSR001492-2"/>
    </source>
</evidence>
<dbReference type="Pfam" id="PF01676">
    <property type="entry name" value="Metalloenzyme"/>
    <property type="match status" value="1"/>
</dbReference>
<dbReference type="GO" id="GO:0005737">
    <property type="term" value="C:cytoplasm"/>
    <property type="evidence" value="ECO:0007669"/>
    <property type="project" value="InterPro"/>
</dbReference>
<dbReference type="Gene3D" id="3.40.720.10">
    <property type="entry name" value="Alkaline Phosphatase, subunit A"/>
    <property type="match status" value="1"/>
</dbReference>
<dbReference type="EC" id="5.4.2.12" evidence="8 9"/>
<feature type="binding site" evidence="8 12">
    <location>
        <position position="431"/>
    </location>
    <ligand>
        <name>Mn(2+)</name>
        <dbReference type="ChEBI" id="CHEBI:29035"/>
        <label>2</label>
    </ligand>
</feature>
<accession>A0A2M7U1C2</accession>
<comment type="caution">
    <text evidence="15">The sequence shown here is derived from an EMBL/GenBank/DDBJ whole genome shotgun (WGS) entry which is preliminary data.</text>
</comment>
<keyword evidence="6 8" id="KW-0464">Manganese</keyword>
<evidence type="ECO:0000256" key="5">
    <source>
        <dbReference type="ARBA" id="ARBA00023152"/>
    </source>
</evidence>
<dbReference type="SUPFAM" id="SSF64158">
    <property type="entry name" value="2,3-Bisphosphoglycerate-independent phosphoglycerate mutase, substrate-binding domain"/>
    <property type="match status" value="1"/>
</dbReference>
<feature type="binding site" evidence="8 11">
    <location>
        <position position="186"/>
    </location>
    <ligand>
        <name>substrate</name>
    </ligand>
</feature>
<evidence type="ECO:0000256" key="12">
    <source>
        <dbReference type="PIRSR" id="PIRSR001492-3"/>
    </source>
</evidence>
<evidence type="ECO:0000256" key="10">
    <source>
        <dbReference type="PIRSR" id="PIRSR001492-1"/>
    </source>
</evidence>
<dbReference type="Pfam" id="PF06415">
    <property type="entry name" value="iPGM_N"/>
    <property type="match status" value="1"/>
</dbReference>
<dbReference type="Proteomes" id="UP000228503">
    <property type="component" value="Unassembled WGS sequence"/>
</dbReference>
<comment type="similarity">
    <text evidence="3 8">Belongs to the BPG-independent phosphoglycerate mutase family.</text>
</comment>
<keyword evidence="4 8" id="KW-0479">Metal-binding</keyword>
<comment type="catalytic activity">
    <reaction evidence="1 8">
        <text>(2R)-2-phosphoglycerate = (2R)-3-phosphoglycerate</text>
        <dbReference type="Rhea" id="RHEA:15901"/>
        <dbReference type="ChEBI" id="CHEBI:58272"/>
        <dbReference type="ChEBI" id="CHEBI:58289"/>
        <dbReference type="EC" id="5.4.2.12"/>
    </reaction>
</comment>
<evidence type="ECO:0000259" key="13">
    <source>
        <dbReference type="Pfam" id="PF01676"/>
    </source>
</evidence>
<dbReference type="GO" id="GO:0006096">
    <property type="term" value="P:glycolytic process"/>
    <property type="evidence" value="ECO:0007669"/>
    <property type="project" value="UniProtKB-UniRule"/>
</dbReference>
<organism evidence="15 16">
    <name type="scientific">Candidatus Roizmanbacteria bacterium CG_4_10_14_0_2_um_filter_39_13</name>
    <dbReference type="NCBI Taxonomy" id="1974825"/>
    <lineage>
        <taxon>Bacteria</taxon>
        <taxon>Candidatus Roizmaniibacteriota</taxon>
    </lineage>
</organism>
<keyword evidence="5 8" id="KW-0324">Glycolysis</keyword>
<feature type="domain" description="Metalloenzyme" evidence="13">
    <location>
        <begin position="3"/>
        <end position="509"/>
    </location>
</feature>
<protein>
    <recommendedName>
        <fullName evidence="8 9">2,3-bisphosphoglycerate-independent phosphoglycerate mutase</fullName>
        <shortName evidence="8">BPG-independent PGAM</shortName>
        <shortName evidence="8">Phosphoglyceromutase</shortName>
        <shortName evidence="8">iPGM</shortName>
        <ecNumber evidence="8 9">5.4.2.12</ecNumber>
    </recommendedName>
</protein>
<dbReference type="InterPro" id="IPR011258">
    <property type="entry name" value="BPG-indep_PGM_N"/>
</dbReference>
<dbReference type="EMBL" id="PFOB01000011">
    <property type="protein sequence ID" value="PIZ63860.1"/>
    <property type="molecule type" value="Genomic_DNA"/>
</dbReference>
<evidence type="ECO:0000256" key="4">
    <source>
        <dbReference type="ARBA" id="ARBA00022723"/>
    </source>
</evidence>
<dbReference type="GO" id="GO:0004619">
    <property type="term" value="F:phosphoglycerate mutase activity"/>
    <property type="evidence" value="ECO:0007669"/>
    <property type="project" value="UniProtKB-UniRule"/>
</dbReference>
<evidence type="ECO:0000256" key="6">
    <source>
        <dbReference type="ARBA" id="ARBA00023211"/>
    </source>
</evidence>
<feature type="binding site" evidence="8 11">
    <location>
        <begin position="154"/>
        <end position="155"/>
    </location>
    <ligand>
        <name>substrate</name>
    </ligand>
</feature>
<evidence type="ECO:0000256" key="1">
    <source>
        <dbReference type="ARBA" id="ARBA00000370"/>
    </source>
</evidence>
<sequence>MHKLALIILDGFGIGKPNNTNAIHVADTPFFDHIWKNYPHTTLQASGLAVGLPEGQIGGSEVGHLTIGAGRVLYQDLVRVNRAFDESDKSSYGIKNNTNFQSFIREAQKEPAHLLGMLSPGGIHSHQKHLFALLKIMHEQGCKEPYIHVISDGRDTLPYSGKEYAKELTDLMHKLSFGKIVGVVGRFYGMDRDHNWDRTQKLLDLIVKGAADKKSRDLVEAFEQNYHEKLTDELQEATKILPEYNGIKKNEPVLFWNYRSDRMKQIVSKLHETYPKNPFFTLTQYDKDYSYPVFFDKQSITHTLSEVISAQKITQLKSAETDKIPHVTYFFNGGVEVTFPNELHAFIESTKVTYDKSPKMRAHEIVQSVEDEYEKHPKLGFAVINFANADLVSHFGVFESSVKAVECVDQELKRICDFLTENEFICVITADHGNADEMVDEKTGQPRTAHTMNPVPFVIYDPKHISSYHCHPELACPPNRRDSGSISLDQNKNIGLSHIARTVLELMEIDVPEEYEESLILK</sequence>
<dbReference type="InterPro" id="IPR006124">
    <property type="entry name" value="Metalloenzyme"/>
</dbReference>
<evidence type="ECO:0000313" key="15">
    <source>
        <dbReference type="EMBL" id="PIZ63860.1"/>
    </source>
</evidence>
<evidence type="ECO:0000313" key="16">
    <source>
        <dbReference type="Proteomes" id="UP000228503"/>
    </source>
</evidence>
<dbReference type="PANTHER" id="PTHR31637">
    <property type="entry name" value="2,3-BISPHOSPHOGLYCERATE-INDEPENDENT PHOSPHOGLYCERATE MUTASE"/>
    <property type="match status" value="1"/>
</dbReference>
<feature type="binding site" evidence="8 12">
    <location>
        <position position="60"/>
    </location>
    <ligand>
        <name>Mn(2+)</name>
        <dbReference type="ChEBI" id="CHEBI:29035"/>
        <label>2</label>
    </ligand>
</feature>
<proteinExistence type="inferred from homology"/>
<feature type="domain" description="BPG-independent PGAM N-terminal" evidence="14">
    <location>
        <begin position="94"/>
        <end position="287"/>
    </location>
</feature>
<dbReference type="InterPro" id="IPR017850">
    <property type="entry name" value="Alkaline_phosphatase_core_sf"/>
</dbReference>
<evidence type="ECO:0000259" key="14">
    <source>
        <dbReference type="Pfam" id="PF06415"/>
    </source>
</evidence>
<comment type="pathway">
    <text evidence="2 8">Carbohydrate degradation; glycolysis; pyruvate from D-glyceraldehyde 3-phosphate: step 3/5.</text>
</comment>
<feature type="binding site" evidence="8 11">
    <location>
        <position position="124"/>
    </location>
    <ligand>
        <name>substrate</name>
    </ligand>
</feature>
<feature type="binding site" evidence="8 12">
    <location>
        <position position="10"/>
    </location>
    <ligand>
        <name>Mn(2+)</name>
        <dbReference type="ChEBI" id="CHEBI:29035"/>
        <label>2</label>
    </ligand>
</feature>
<dbReference type="PANTHER" id="PTHR31637:SF0">
    <property type="entry name" value="2,3-BISPHOSPHOGLYCERATE-INDEPENDENT PHOSPHOGLYCERATE MUTASE"/>
    <property type="match status" value="1"/>
</dbReference>
<evidence type="ECO:0000256" key="2">
    <source>
        <dbReference type="ARBA" id="ARBA00004798"/>
    </source>
</evidence>
<feature type="active site" description="Phosphoserine intermediate" evidence="8 10">
    <location>
        <position position="60"/>
    </location>
</feature>
<evidence type="ECO:0000256" key="9">
    <source>
        <dbReference type="NCBIfam" id="TIGR01307"/>
    </source>
</evidence>
<gene>
    <name evidence="8" type="primary">gpmI</name>
    <name evidence="15" type="ORF">COY16_00750</name>
</gene>
<dbReference type="Gene3D" id="3.40.1450.10">
    <property type="entry name" value="BPG-independent phosphoglycerate mutase, domain B"/>
    <property type="match status" value="1"/>
</dbReference>
<feature type="binding site" evidence="8 11">
    <location>
        <position position="323"/>
    </location>
    <ligand>
        <name>substrate</name>
    </ligand>
</feature>
<comment type="subunit">
    <text evidence="8">Monomer.</text>
</comment>
<feature type="binding site" evidence="8 12">
    <location>
        <position position="390"/>
    </location>
    <ligand>
        <name>Mn(2+)</name>
        <dbReference type="ChEBI" id="CHEBI:29035"/>
        <label>1</label>
    </ligand>
</feature>
<dbReference type="NCBIfam" id="TIGR01307">
    <property type="entry name" value="pgm_bpd_ind"/>
    <property type="match status" value="1"/>
</dbReference>
<dbReference type="PIRSF" id="PIRSF001492">
    <property type="entry name" value="IPGAM"/>
    <property type="match status" value="1"/>
</dbReference>
<dbReference type="GO" id="GO:0006007">
    <property type="term" value="P:glucose catabolic process"/>
    <property type="evidence" value="ECO:0007669"/>
    <property type="project" value="InterPro"/>
</dbReference>
<evidence type="ECO:0000256" key="8">
    <source>
        <dbReference type="HAMAP-Rule" id="MF_01038"/>
    </source>
</evidence>
<dbReference type="InterPro" id="IPR005995">
    <property type="entry name" value="Pgm_bpd_ind"/>
</dbReference>
<dbReference type="CDD" id="cd16010">
    <property type="entry name" value="iPGM"/>
    <property type="match status" value="1"/>
</dbReference>
<dbReference type="UniPathway" id="UPA00109">
    <property type="reaction ID" value="UER00186"/>
</dbReference>
<dbReference type="InterPro" id="IPR036646">
    <property type="entry name" value="PGAM_B_sf"/>
</dbReference>
<evidence type="ECO:0000256" key="7">
    <source>
        <dbReference type="ARBA" id="ARBA00023235"/>
    </source>
</evidence>
<feature type="binding site" evidence="8 12">
    <location>
        <position position="432"/>
    </location>
    <ligand>
        <name>Mn(2+)</name>
        <dbReference type="ChEBI" id="CHEBI:29035"/>
        <label>2</label>
    </ligand>
</feature>
<feature type="binding site" evidence="8 12">
    <location>
        <position position="450"/>
    </location>
    <ligand>
        <name>Mn(2+)</name>
        <dbReference type="ChEBI" id="CHEBI:29035"/>
        <label>1</label>
    </ligand>
</feature>
<feature type="binding site" evidence="8 12">
    <location>
        <position position="394"/>
    </location>
    <ligand>
        <name>Mn(2+)</name>
        <dbReference type="ChEBI" id="CHEBI:29035"/>
        <label>1</label>
    </ligand>
</feature>
<comment type="cofactor">
    <cofactor evidence="8">
        <name>Mn(2+)</name>
        <dbReference type="ChEBI" id="CHEBI:29035"/>
    </cofactor>
    <text evidence="8">Binds 2 manganese ions per subunit.</text>
</comment>